<comment type="caution">
    <text evidence="4">The sequence shown here is derived from an EMBL/GenBank/DDBJ whole genome shotgun (WGS) entry which is preliminary data.</text>
</comment>
<dbReference type="Pfam" id="PF17921">
    <property type="entry name" value="Integrase_H2C2"/>
    <property type="match status" value="1"/>
</dbReference>
<feature type="compositionally biased region" description="Low complexity" evidence="1">
    <location>
        <begin position="892"/>
        <end position="906"/>
    </location>
</feature>
<gene>
    <name evidence="4" type="ORF">T4D_16943</name>
</gene>
<keyword evidence="5" id="KW-1185">Reference proteome</keyword>
<dbReference type="EMBL" id="JYDT01000066">
    <property type="protein sequence ID" value="KRY86759.1"/>
    <property type="molecule type" value="Genomic_DNA"/>
</dbReference>
<accession>A0A0V1FL40</accession>
<evidence type="ECO:0000259" key="3">
    <source>
        <dbReference type="Pfam" id="PF18701"/>
    </source>
</evidence>
<evidence type="ECO:0000313" key="4">
    <source>
        <dbReference type="EMBL" id="KRY86759.1"/>
    </source>
</evidence>
<reference evidence="4 5" key="1">
    <citation type="submission" date="2015-01" db="EMBL/GenBank/DDBJ databases">
        <title>Evolution of Trichinella species and genotypes.</title>
        <authorList>
            <person name="Korhonen P.K."/>
            <person name="Edoardo P."/>
            <person name="Giuseppe L.R."/>
            <person name="Gasser R.B."/>
        </authorList>
    </citation>
    <scope>NUCLEOTIDE SEQUENCE [LARGE SCALE GENOMIC DNA]</scope>
    <source>
        <strain evidence="4">ISS470</strain>
    </source>
</reference>
<protein>
    <recommendedName>
        <fullName evidence="6">Integrase zinc-binding domain-containing protein</fullName>
    </recommendedName>
</protein>
<feature type="region of interest" description="Disordered" evidence="1">
    <location>
        <begin position="303"/>
        <end position="328"/>
    </location>
</feature>
<dbReference type="AlphaFoldDB" id="A0A0V1FL40"/>
<dbReference type="Gene3D" id="1.10.340.70">
    <property type="match status" value="1"/>
</dbReference>
<name>A0A0V1FL40_TRIPS</name>
<evidence type="ECO:0008006" key="6">
    <source>
        <dbReference type="Google" id="ProtNLM"/>
    </source>
</evidence>
<feature type="region of interest" description="Disordered" evidence="1">
    <location>
        <begin position="885"/>
        <end position="926"/>
    </location>
</feature>
<feature type="domain" description="Integrase zinc-binding" evidence="2">
    <location>
        <begin position="349"/>
        <end position="400"/>
    </location>
</feature>
<feature type="domain" description="DUF5641" evidence="3">
    <location>
        <begin position="624"/>
        <end position="670"/>
    </location>
</feature>
<evidence type="ECO:0000259" key="2">
    <source>
        <dbReference type="Pfam" id="PF17921"/>
    </source>
</evidence>
<dbReference type="InterPro" id="IPR008042">
    <property type="entry name" value="Retrotrans_Pao"/>
</dbReference>
<evidence type="ECO:0000313" key="5">
    <source>
        <dbReference type="Proteomes" id="UP000054995"/>
    </source>
</evidence>
<sequence length="1197" mass="134586">MDEQFAGRREGYRRRGSKSHDGSRLWKTLGILWERGADVLTFRLPERVFDPLGCLAPYTVRAKVIQLLCQEGIASEIIRAEIPVADLKGRIARPFQDRRNAYGAGVYLRLTHRDGRIEVHLVAAKSRVAPNKCLSLPPLELMAGLLCAGTITLCWIKDNLQRWKPFVANQVREIQELSSPDSRRHCPTEENPADLLNGGCSFHQLSSETLWWSGPGWLLLAETLWPDMKMKRYQDYGEAEKEGRRSALVIVAVLRWDVKKIIDSTRYSSYVKLLCDRDRVLPAFHQQCAAACGVTEIDAWMDGSGDRRGRSSVDSADPGGGIRQDRLGERQDEGTEGVLLKKRTNPRDDIVRMIIRRVHQRQLHAGVNQTLAASRQRYWIARGRNAVKNVIRQCVTCRRSVGQPFGQKMGELPAERVIPTGPFWHVDVEFIWHTLIWLLPRHISSSEGNRSLCLTRTSMEDVGTPLISLEARVFGNALSERKVETAPAAAECQRHSAGNRTESSQEPISALTDLGGASRIFVMDRVHLEEGCWKRKFPAKMLTRPYETGLSMIFCDIEGRLNARPLTYLSEDLKHPEVLTLYYFLTCTYFMDLPESYEKLSYHQQLIALWWKRCNEAPEVGYNVEKCNVPRNKWKIRRIIEIYPGKDGIARTTKLRTLIGITKRPTAKLHLVSVHQQVDLSNATKLVYLRGCLTGVALDALQGLSAANQGKSSDVPDICEVCHNGVLSLSALGKDPRDRSLSMGEVLIAVARERLPPSIRVQWDKRAMEDDSLAANLPVFLRFLQDQVELDDTVRGTKKLRLESKRSTRAMGKLGNSVKGTETQRTMAFLHSAVELSCALCHEQHTIAECMKFRQASHQRNKEIAARFQICFSCFKPGHISIGCKSRRRRSGPSSKDSSSVTPVDTATAERVQETPTGECKSSDVSMLQANLDSRKQGRNNRFQMIKAKAYGGAESGLTVTCLLDTGAEETQPVVVEGFGGAAHEHPRSQMVRLWLGRLDGNRSAELFPLEALTVPSPTFDDESSDEVHVVIGIDYYHRFLGDAIRRGKPGDPVAVETVLGWIICGPVNPRPVPKSVATFSATVEPQEKRFRDGLLYDGTRYSVRLLWKSSDWELPDNFAVAKSFLENSSAEEVKKEGRKGRMWYLPHHVVTQQGPEAIKHRIVFDGSVKFEGTSLNEQLYPGPKLQVNLLGILLRF</sequence>
<dbReference type="InterPro" id="IPR040676">
    <property type="entry name" value="DUF5641"/>
</dbReference>
<dbReference type="Pfam" id="PF05380">
    <property type="entry name" value="Peptidase_A17"/>
    <property type="match status" value="1"/>
</dbReference>
<dbReference type="Pfam" id="PF18701">
    <property type="entry name" value="DUF5641"/>
    <property type="match status" value="1"/>
</dbReference>
<evidence type="ECO:0000256" key="1">
    <source>
        <dbReference type="SAM" id="MobiDB-lite"/>
    </source>
</evidence>
<organism evidence="4 5">
    <name type="scientific">Trichinella pseudospiralis</name>
    <name type="common">Parasitic roundworm</name>
    <dbReference type="NCBI Taxonomy" id="6337"/>
    <lineage>
        <taxon>Eukaryota</taxon>
        <taxon>Metazoa</taxon>
        <taxon>Ecdysozoa</taxon>
        <taxon>Nematoda</taxon>
        <taxon>Enoplea</taxon>
        <taxon>Dorylaimia</taxon>
        <taxon>Trichinellida</taxon>
        <taxon>Trichinellidae</taxon>
        <taxon>Trichinella</taxon>
    </lineage>
</organism>
<dbReference type="OrthoDB" id="8194935at2759"/>
<feature type="compositionally biased region" description="Basic and acidic residues" evidence="1">
    <location>
        <begin position="1"/>
        <end position="10"/>
    </location>
</feature>
<dbReference type="PANTHER" id="PTHR47331">
    <property type="entry name" value="PHD-TYPE DOMAIN-CONTAINING PROTEIN"/>
    <property type="match status" value="1"/>
</dbReference>
<dbReference type="Proteomes" id="UP000054995">
    <property type="component" value="Unassembled WGS sequence"/>
</dbReference>
<dbReference type="InterPro" id="IPR041588">
    <property type="entry name" value="Integrase_H2C2"/>
</dbReference>
<proteinExistence type="predicted"/>
<feature type="region of interest" description="Disordered" evidence="1">
    <location>
        <begin position="1"/>
        <end position="22"/>
    </location>
</feature>